<dbReference type="PROSITE" id="PS50977">
    <property type="entry name" value="HTH_TETR_2"/>
    <property type="match status" value="1"/>
</dbReference>
<keyword evidence="4" id="KW-0804">Transcription</keyword>
<dbReference type="InterPro" id="IPR039538">
    <property type="entry name" value="BetI_C"/>
</dbReference>
<feature type="domain" description="HTH tetR-type" evidence="6">
    <location>
        <begin position="8"/>
        <end position="68"/>
    </location>
</feature>
<dbReference type="PANTHER" id="PTHR30055:SF234">
    <property type="entry name" value="HTH-TYPE TRANSCRIPTIONAL REGULATOR BETI"/>
    <property type="match status" value="1"/>
</dbReference>
<dbReference type="Pfam" id="PF00440">
    <property type="entry name" value="TetR_N"/>
    <property type="match status" value="1"/>
</dbReference>
<keyword evidence="2" id="KW-0805">Transcription regulation</keyword>
<dbReference type="SUPFAM" id="SSF46689">
    <property type="entry name" value="Homeodomain-like"/>
    <property type="match status" value="1"/>
</dbReference>
<gene>
    <name evidence="7" type="ORF">GCM10022223_11760</name>
</gene>
<evidence type="ECO:0000256" key="1">
    <source>
        <dbReference type="ARBA" id="ARBA00022491"/>
    </source>
</evidence>
<dbReference type="RefSeq" id="WP_231485927.1">
    <property type="nucleotide sequence ID" value="NZ_BAAAZO010000002.1"/>
</dbReference>
<dbReference type="Gene3D" id="1.10.357.10">
    <property type="entry name" value="Tetracycline Repressor, domain 2"/>
    <property type="match status" value="1"/>
</dbReference>
<reference evidence="8" key="1">
    <citation type="journal article" date="2019" name="Int. J. Syst. Evol. Microbiol.">
        <title>The Global Catalogue of Microorganisms (GCM) 10K type strain sequencing project: providing services to taxonomists for standard genome sequencing and annotation.</title>
        <authorList>
            <consortium name="The Broad Institute Genomics Platform"/>
            <consortium name="The Broad Institute Genome Sequencing Center for Infectious Disease"/>
            <person name="Wu L."/>
            <person name="Ma J."/>
        </authorList>
    </citation>
    <scope>NUCLEOTIDE SEQUENCE [LARGE SCALE GENOMIC DNA]</scope>
    <source>
        <strain evidence="8">JCM 16902</strain>
    </source>
</reference>
<feature type="DNA-binding region" description="H-T-H motif" evidence="5">
    <location>
        <begin position="31"/>
        <end position="50"/>
    </location>
</feature>
<evidence type="ECO:0000313" key="7">
    <source>
        <dbReference type="EMBL" id="GAA3598126.1"/>
    </source>
</evidence>
<dbReference type="InterPro" id="IPR036271">
    <property type="entry name" value="Tet_transcr_reg_TetR-rel_C_sf"/>
</dbReference>
<evidence type="ECO:0000256" key="5">
    <source>
        <dbReference type="PROSITE-ProRule" id="PRU00335"/>
    </source>
</evidence>
<protein>
    <submittedName>
        <fullName evidence="7">TetR/AcrR family transcriptional regulator</fullName>
    </submittedName>
</protein>
<sequence>MPKIVDHEERRTEVLNATWRVIGRYGLEGATVRRIADEAGYSNGILQHYFQNKEDILISAHQLAFSRAGERIARVTADRTGLEALRRALFEALPLDAEGVLEAQVDVSFLGYTVGNARLREIRRVSNEGSRRQWAGFVEAAQAVGDIDADDDGALIVDDLMVLIDSLSVAAIIEPGRMTAERQMLLVDRYLLRIATGPEVLARLIPDRKPLRRQGSGHKALAGRSS</sequence>
<dbReference type="InterPro" id="IPR009057">
    <property type="entry name" value="Homeodomain-like_sf"/>
</dbReference>
<dbReference type="InterPro" id="IPR050109">
    <property type="entry name" value="HTH-type_TetR-like_transc_reg"/>
</dbReference>
<dbReference type="EMBL" id="BAAAZO010000002">
    <property type="protein sequence ID" value="GAA3598126.1"/>
    <property type="molecule type" value="Genomic_DNA"/>
</dbReference>
<name>A0ABP6Z4W7_9ACTN</name>
<evidence type="ECO:0000256" key="4">
    <source>
        <dbReference type="ARBA" id="ARBA00023163"/>
    </source>
</evidence>
<comment type="caution">
    <text evidence="7">The sequence shown here is derived from an EMBL/GenBank/DDBJ whole genome shotgun (WGS) entry which is preliminary data.</text>
</comment>
<keyword evidence="8" id="KW-1185">Reference proteome</keyword>
<dbReference type="PANTHER" id="PTHR30055">
    <property type="entry name" value="HTH-TYPE TRANSCRIPTIONAL REGULATOR RUTR"/>
    <property type="match status" value="1"/>
</dbReference>
<evidence type="ECO:0000256" key="2">
    <source>
        <dbReference type="ARBA" id="ARBA00023015"/>
    </source>
</evidence>
<organism evidence="7 8">
    <name type="scientific">Kineosporia mesophila</name>
    <dbReference type="NCBI Taxonomy" id="566012"/>
    <lineage>
        <taxon>Bacteria</taxon>
        <taxon>Bacillati</taxon>
        <taxon>Actinomycetota</taxon>
        <taxon>Actinomycetes</taxon>
        <taxon>Kineosporiales</taxon>
        <taxon>Kineosporiaceae</taxon>
        <taxon>Kineosporia</taxon>
    </lineage>
</organism>
<dbReference type="SUPFAM" id="SSF48498">
    <property type="entry name" value="Tetracyclin repressor-like, C-terminal domain"/>
    <property type="match status" value="1"/>
</dbReference>
<dbReference type="InterPro" id="IPR001647">
    <property type="entry name" value="HTH_TetR"/>
</dbReference>
<keyword evidence="3 5" id="KW-0238">DNA-binding</keyword>
<dbReference type="Proteomes" id="UP001501074">
    <property type="component" value="Unassembled WGS sequence"/>
</dbReference>
<dbReference type="PRINTS" id="PR00455">
    <property type="entry name" value="HTHTETR"/>
</dbReference>
<proteinExistence type="predicted"/>
<keyword evidence="1" id="KW-0678">Repressor</keyword>
<dbReference type="Pfam" id="PF13977">
    <property type="entry name" value="TetR_C_6"/>
    <property type="match status" value="1"/>
</dbReference>
<accession>A0ABP6Z4W7</accession>
<evidence type="ECO:0000259" key="6">
    <source>
        <dbReference type="PROSITE" id="PS50977"/>
    </source>
</evidence>
<evidence type="ECO:0000256" key="3">
    <source>
        <dbReference type="ARBA" id="ARBA00023125"/>
    </source>
</evidence>
<evidence type="ECO:0000313" key="8">
    <source>
        <dbReference type="Proteomes" id="UP001501074"/>
    </source>
</evidence>